<keyword evidence="1" id="KW-0812">Transmembrane</keyword>
<dbReference type="AlphaFoldDB" id="A0A9P5X0J9"/>
<proteinExistence type="predicted"/>
<feature type="transmembrane region" description="Helical" evidence="1">
    <location>
        <begin position="92"/>
        <end position="113"/>
    </location>
</feature>
<comment type="caution">
    <text evidence="3">The sequence shown here is derived from an EMBL/GenBank/DDBJ whole genome shotgun (WGS) entry which is preliminary data.</text>
</comment>
<keyword evidence="1" id="KW-0472">Membrane</keyword>
<reference evidence="3" key="1">
    <citation type="submission" date="2020-11" db="EMBL/GenBank/DDBJ databases">
        <authorList>
            <consortium name="DOE Joint Genome Institute"/>
            <person name="Ahrendt S."/>
            <person name="Riley R."/>
            <person name="Andreopoulos W."/>
            <person name="Labutti K."/>
            <person name="Pangilinan J."/>
            <person name="Ruiz-Duenas F.J."/>
            <person name="Barrasa J.M."/>
            <person name="Sanchez-Garcia M."/>
            <person name="Camarero S."/>
            <person name="Miyauchi S."/>
            <person name="Serrano A."/>
            <person name="Linde D."/>
            <person name="Babiker R."/>
            <person name="Drula E."/>
            <person name="Ayuso-Fernandez I."/>
            <person name="Pacheco R."/>
            <person name="Padilla G."/>
            <person name="Ferreira P."/>
            <person name="Barriuso J."/>
            <person name="Kellner H."/>
            <person name="Castanera R."/>
            <person name="Alfaro M."/>
            <person name="Ramirez L."/>
            <person name="Pisabarro A.G."/>
            <person name="Kuo A."/>
            <person name="Tritt A."/>
            <person name="Lipzen A."/>
            <person name="He G."/>
            <person name="Yan M."/>
            <person name="Ng V."/>
            <person name="Cullen D."/>
            <person name="Martin F."/>
            <person name="Rosso M.-N."/>
            <person name="Henrissat B."/>
            <person name="Hibbett D."/>
            <person name="Martinez A.T."/>
            <person name="Grigoriev I.V."/>
        </authorList>
    </citation>
    <scope>NUCLEOTIDE SEQUENCE</scope>
    <source>
        <strain evidence="3">MF-IS2</strain>
    </source>
</reference>
<dbReference type="Proteomes" id="UP000807342">
    <property type="component" value="Unassembled WGS sequence"/>
</dbReference>
<dbReference type="EMBL" id="MU151789">
    <property type="protein sequence ID" value="KAF9441780.1"/>
    <property type="molecule type" value="Genomic_DNA"/>
</dbReference>
<protein>
    <recommendedName>
        <fullName evidence="2">DUF6533 domain-containing protein</fullName>
    </recommendedName>
</protein>
<evidence type="ECO:0000256" key="1">
    <source>
        <dbReference type="SAM" id="Phobius"/>
    </source>
</evidence>
<name>A0A9P5X0J9_9AGAR</name>
<feature type="transmembrane region" description="Helical" evidence="1">
    <location>
        <begin position="28"/>
        <end position="50"/>
    </location>
</feature>
<feature type="domain" description="DUF6533" evidence="2">
    <location>
        <begin position="27"/>
        <end position="70"/>
    </location>
</feature>
<gene>
    <name evidence="3" type="ORF">P691DRAFT_765897</name>
</gene>
<evidence type="ECO:0000313" key="3">
    <source>
        <dbReference type="EMBL" id="KAF9441780.1"/>
    </source>
</evidence>
<accession>A0A9P5X0J9</accession>
<feature type="transmembrane region" description="Helical" evidence="1">
    <location>
        <begin position="62"/>
        <end position="80"/>
    </location>
</feature>
<organism evidence="3 4">
    <name type="scientific">Macrolepiota fuliginosa MF-IS2</name>
    <dbReference type="NCBI Taxonomy" id="1400762"/>
    <lineage>
        <taxon>Eukaryota</taxon>
        <taxon>Fungi</taxon>
        <taxon>Dikarya</taxon>
        <taxon>Basidiomycota</taxon>
        <taxon>Agaricomycotina</taxon>
        <taxon>Agaricomycetes</taxon>
        <taxon>Agaricomycetidae</taxon>
        <taxon>Agaricales</taxon>
        <taxon>Agaricineae</taxon>
        <taxon>Agaricaceae</taxon>
        <taxon>Macrolepiota</taxon>
    </lineage>
</organism>
<dbReference type="OrthoDB" id="3350812at2759"/>
<dbReference type="Pfam" id="PF20151">
    <property type="entry name" value="DUF6533"/>
    <property type="match status" value="1"/>
</dbReference>
<keyword evidence="4" id="KW-1185">Reference proteome</keyword>
<keyword evidence="1" id="KW-1133">Transmembrane helix</keyword>
<evidence type="ECO:0000313" key="4">
    <source>
        <dbReference type="Proteomes" id="UP000807342"/>
    </source>
</evidence>
<feature type="transmembrane region" description="Helical" evidence="1">
    <location>
        <begin position="125"/>
        <end position="146"/>
    </location>
</feature>
<dbReference type="InterPro" id="IPR045340">
    <property type="entry name" value="DUF6533"/>
</dbReference>
<evidence type="ECO:0000259" key="2">
    <source>
        <dbReference type="Pfam" id="PF20151"/>
    </source>
</evidence>
<sequence length="160" mass="18225">METTRPPQIIQELVTGLEGGKKVQNLTLASMVIMILDWLLTFEMEVIFIWKAKWSLTKWLYVLSRFMPFVDVPLAVVFGLGKGLTVDRCRAVYTYVNWMFGIGQAIADLIFTLRTWVTWGKTRRMGLCLSVCYIATWVVILTAVGLNLRSIMSLHQCLGS</sequence>